<evidence type="ECO:0000256" key="1">
    <source>
        <dbReference type="SAM" id="MobiDB-lite"/>
    </source>
</evidence>
<feature type="non-terminal residue" evidence="2">
    <location>
        <position position="100"/>
    </location>
</feature>
<sequence>EETPADRRTLTETAREAQDHLLQARQQLGADRDELGQANLKDNQVKERKERLRQLETALENLEPFATLLATASSNGDDESRRSAWSRAARGLASLREADD</sequence>
<gene>
    <name evidence="2" type="ORF">S01H1_85221</name>
</gene>
<organism evidence="2">
    <name type="scientific">marine sediment metagenome</name>
    <dbReference type="NCBI Taxonomy" id="412755"/>
    <lineage>
        <taxon>unclassified sequences</taxon>
        <taxon>metagenomes</taxon>
        <taxon>ecological metagenomes</taxon>
    </lineage>
</organism>
<comment type="caution">
    <text evidence="2">The sequence shown here is derived from an EMBL/GenBank/DDBJ whole genome shotgun (WGS) entry which is preliminary data.</text>
</comment>
<feature type="region of interest" description="Disordered" evidence="1">
    <location>
        <begin position="29"/>
        <end position="49"/>
    </location>
</feature>
<protein>
    <submittedName>
        <fullName evidence="2">Uncharacterized protein</fullName>
    </submittedName>
</protein>
<dbReference type="AlphaFoldDB" id="X0XYI0"/>
<feature type="compositionally biased region" description="Low complexity" evidence="1">
    <location>
        <begin position="83"/>
        <end position="100"/>
    </location>
</feature>
<dbReference type="EMBL" id="BARS01058437">
    <property type="protein sequence ID" value="GAG48420.1"/>
    <property type="molecule type" value="Genomic_DNA"/>
</dbReference>
<proteinExistence type="predicted"/>
<accession>X0XYI0</accession>
<name>X0XYI0_9ZZZZ</name>
<feature type="non-terminal residue" evidence="2">
    <location>
        <position position="1"/>
    </location>
</feature>
<reference evidence="2" key="1">
    <citation type="journal article" date="2014" name="Front. Microbiol.">
        <title>High frequency of phylogenetically diverse reductive dehalogenase-homologous genes in deep subseafloor sedimentary metagenomes.</title>
        <authorList>
            <person name="Kawai M."/>
            <person name="Futagami T."/>
            <person name="Toyoda A."/>
            <person name="Takaki Y."/>
            <person name="Nishi S."/>
            <person name="Hori S."/>
            <person name="Arai W."/>
            <person name="Tsubouchi T."/>
            <person name="Morono Y."/>
            <person name="Uchiyama I."/>
            <person name="Ito T."/>
            <person name="Fujiyama A."/>
            <person name="Inagaki F."/>
            <person name="Takami H."/>
        </authorList>
    </citation>
    <scope>NUCLEOTIDE SEQUENCE</scope>
    <source>
        <strain evidence="2">Expedition CK06-06</strain>
    </source>
</reference>
<evidence type="ECO:0000313" key="2">
    <source>
        <dbReference type="EMBL" id="GAG48420.1"/>
    </source>
</evidence>
<feature type="region of interest" description="Disordered" evidence="1">
    <location>
        <begin position="71"/>
        <end position="100"/>
    </location>
</feature>